<evidence type="ECO:0000313" key="3">
    <source>
        <dbReference type="EMBL" id="RCX18830.1"/>
    </source>
</evidence>
<evidence type="ECO:0000259" key="2">
    <source>
        <dbReference type="PROSITE" id="PS50006"/>
    </source>
</evidence>
<dbReference type="RefSeq" id="WP_114296676.1">
    <property type="nucleotide sequence ID" value="NZ_QPJT01000004.1"/>
</dbReference>
<dbReference type="EMBL" id="QPJT01000004">
    <property type="protein sequence ID" value="RCX18830.1"/>
    <property type="molecule type" value="Genomic_DNA"/>
</dbReference>
<keyword evidence="1" id="KW-1133">Transmembrane helix</keyword>
<dbReference type="PROSITE" id="PS50006">
    <property type="entry name" value="FHA_DOMAIN"/>
    <property type="match status" value="1"/>
</dbReference>
<keyword evidence="4" id="KW-1185">Reference proteome</keyword>
<dbReference type="SMART" id="SM00240">
    <property type="entry name" value="FHA"/>
    <property type="match status" value="1"/>
</dbReference>
<dbReference type="InterPro" id="IPR000253">
    <property type="entry name" value="FHA_dom"/>
</dbReference>
<proteinExistence type="predicted"/>
<feature type="transmembrane region" description="Helical" evidence="1">
    <location>
        <begin position="12"/>
        <end position="29"/>
    </location>
</feature>
<dbReference type="InterPro" id="IPR050923">
    <property type="entry name" value="Cell_Proc_Reg/RNA_Proc"/>
</dbReference>
<reference evidence="3 4" key="1">
    <citation type="submission" date="2018-07" db="EMBL/GenBank/DDBJ databases">
        <title>Genomic Encyclopedia of Type Strains, Phase IV (KMG-IV): sequencing the most valuable type-strain genomes for metagenomic binning, comparative biology and taxonomic classification.</title>
        <authorList>
            <person name="Goeker M."/>
        </authorList>
    </citation>
    <scope>NUCLEOTIDE SEQUENCE [LARGE SCALE GENOMIC DNA]</scope>
    <source>
        <strain evidence="3 4">DSM 27016</strain>
    </source>
</reference>
<dbReference type="InterPro" id="IPR008984">
    <property type="entry name" value="SMAD_FHA_dom_sf"/>
</dbReference>
<dbReference type="CDD" id="cd00060">
    <property type="entry name" value="FHA"/>
    <property type="match status" value="1"/>
</dbReference>
<gene>
    <name evidence="3" type="ORF">DFR58_10499</name>
</gene>
<evidence type="ECO:0000313" key="4">
    <source>
        <dbReference type="Proteomes" id="UP000253034"/>
    </source>
</evidence>
<dbReference type="SUPFAM" id="SSF49879">
    <property type="entry name" value="SMAD/FHA domain"/>
    <property type="match status" value="1"/>
</dbReference>
<name>A0A369BBC4_9FIRM</name>
<feature type="domain" description="FHA" evidence="2">
    <location>
        <begin position="72"/>
        <end position="121"/>
    </location>
</feature>
<dbReference type="OrthoDB" id="9816434at2"/>
<dbReference type="Proteomes" id="UP000253034">
    <property type="component" value="Unassembled WGS sequence"/>
</dbReference>
<dbReference type="PANTHER" id="PTHR23308">
    <property type="entry name" value="NUCLEAR INHIBITOR OF PROTEIN PHOSPHATASE-1"/>
    <property type="match status" value="1"/>
</dbReference>
<dbReference type="Gene3D" id="2.60.200.20">
    <property type="match status" value="1"/>
</dbReference>
<accession>A0A369BBC4</accession>
<keyword evidence="1" id="KW-0472">Membrane</keyword>
<keyword evidence="1" id="KW-0812">Transmembrane</keyword>
<dbReference type="AlphaFoldDB" id="A0A369BBC4"/>
<dbReference type="Pfam" id="PF00498">
    <property type="entry name" value="FHA"/>
    <property type="match status" value="1"/>
</dbReference>
<comment type="caution">
    <text evidence="3">The sequence shown here is derived from an EMBL/GenBank/DDBJ whole genome shotgun (WGS) entry which is preliminary data.</text>
</comment>
<evidence type="ECO:0000256" key="1">
    <source>
        <dbReference type="SAM" id="Phobius"/>
    </source>
</evidence>
<organism evidence="3 4">
    <name type="scientific">Anaerobacterium chartisolvens</name>
    <dbReference type="NCBI Taxonomy" id="1297424"/>
    <lineage>
        <taxon>Bacteria</taxon>
        <taxon>Bacillati</taxon>
        <taxon>Bacillota</taxon>
        <taxon>Clostridia</taxon>
        <taxon>Eubacteriales</taxon>
        <taxon>Oscillospiraceae</taxon>
        <taxon>Anaerobacterium</taxon>
    </lineage>
</organism>
<sequence length="149" mass="17006">MPVIVSTILKYVFVVIIYLFIFGVIRLIYLDINSINRKGTGGKGHYPYIKLINIRENLGFKVDETYHIDKDIEIGRLNKNGIVINDPYISSRHARFIVRDGKYYIEDQGSTNGTLVNGMAAGRQETCLNDGDKIHMGQLDFLFVDRPHV</sequence>
<protein>
    <submittedName>
        <fullName evidence="3">FHA domain protein</fullName>
    </submittedName>
</protein>